<keyword evidence="8" id="KW-1185">Reference proteome</keyword>
<dbReference type="InterPro" id="IPR050090">
    <property type="entry name" value="Tyrosine_recombinase_XerCD"/>
</dbReference>
<evidence type="ECO:0000256" key="2">
    <source>
        <dbReference type="ARBA" id="ARBA00023125"/>
    </source>
</evidence>
<evidence type="ECO:0000256" key="3">
    <source>
        <dbReference type="ARBA" id="ARBA00023172"/>
    </source>
</evidence>
<dbReference type="PANTHER" id="PTHR30349">
    <property type="entry name" value="PHAGE INTEGRASE-RELATED"/>
    <property type="match status" value="1"/>
</dbReference>
<dbReference type="InterPro" id="IPR044068">
    <property type="entry name" value="CB"/>
</dbReference>
<dbReference type="PROSITE" id="PS51900">
    <property type="entry name" value="CB"/>
    <property type="match status" value="1"/>
</dbReference>
<evidence type="ECO:0000256" key="1">
    <source>
        <dbReference type="ARBA" id="ARBA00022908"/>
    </source>
</evidence>
<dbReference type="PROSITE" id="PS51898">
    <property type="entry name" value="TYR_RECOMBINASE"/>
    <property type="match status" value="1"/>
</dbReference>
<dbReference type="SUPFAM" id="SSF56349">
    <property type="entry name" value="DNA breaking-rejoining enzymes"/>
    <property type="match status" value="1"/>
</dbReference>
<evidence type="ECO:0000259" key="5">
    <source>
        <dbReference type="PROSITE" id="PS51898"/>
    </source>
</evidence>
<dbReference type="GO" id="GO:0006310">
    <property type="term" value="P:DNA recombination"/>
    <property type="evidence" value="ECO:0007669"/>
    <property type="project" value="UniProtKB-KW"/>
</dbReference>
<dbReference type="GO" id="GO:0015074">
    <property type="term" value="P:DNA integration"/>
    <property type="evidence" value="ECO:0007669"/>
    <property type="project" value="UniProtKB-KW"/>
</dbReference>
<dbReference type="RefSeq" id="WP_207287222.1">
    <property type="nucleotide sequence ID" value="NZ_CP071462.1"/>
</dbReference>
<dbReference type="Gene3D" id="1.10.150.130">
    <property type="match status" value="1"/>
</dbReference>
<feature type="domain" description="Core-binding (CB)" evidence="6">
    <location>
        <begin position="12"/>
        <end position="97"/>
    </location>
</feature>
<evidence type="ECO:0000259" key="6">
    <source>
        <dbReference type="PROSITE" id="PS51900"/>
    </source>
</evidence>
<dbReference type="AlphaFoldDB" id="A0A8A2VAB5"/>
<proteinExistence type="predicted"/>
<dbReference type="GeneID" id="63187543"/>
<dbReference type="Proteomes" id="UP000663203">
    <property type="component" value="Chromosome"/>
</dbReference>
<protein>
    <submittedName>
        <fullName evidence="7">Site-specific integrase</fullName>
    </submittedName>
</protein>
<gene>
    <name evidence="7" type="ORF">J0X25_09520</name>
</gene>
<name>A0A8A2VAB5_9EURY</name>
<evidence type="ECO:0000256" key="4">
    <source>
        <dbReference type="PROSITE-ProRule" id="PRU01248"/>
    </source>
</evidence>
<sequence>MSEDGNHNLDPIDPSTAQQLYLDHKASQAMEKTVQGHRYRTNHFVRWCDEKGIDNMNDLTGRHIHEYRLWRKEDGDLNAVSLQTQMSTIRVFLRWCGSIEAVDPNLYTKVMVPQVPTEEQQRDELLEKDRAEEILSYLSNFSYASIKHVLLALLWETGIRIGAAKSLDLQDVDLEDEFLRFSHRPETGTPLKNGTGGERLVAISPGLAILLEDYIENTRPDQTDDTGREPLLTSRQGRLSRSSMRRYVYNITAPCFLDEECPDCAESTDAKCPEAVTPHAVRRGSITHFLTKDVPTEVVGDRMDVSRKILDKHYDRRSEEVKLEQRRSYLESAKLDSIKSDYDTKPERR</sequence>
<dbReference type="KEGG" id="hakz:J0X25_09520"/>
<dbReference type="InterPro" id="IPR010998">
    <property type="entry name" value="Integrase_recombinase_N"/>
</dbReference>
<organism evidence="7 8">
    <name type="scientific">Haloterrigena alkaliphila</name>
    <dbReference type="NCBI Taxonomy" id="2816475"/>
    <lineage>
        <taxon>Archaea</taxon>
        <taxon>Methanobacteriati</taxon>
        <taxon>Methanobacteriota</taxon>
        <taxon>Stenosarchaea group</taxon>
        <taxon>Halobacteria</taxon>
        <taxon>Halobacteriales</taxon>
        <taxon>Natrialbaceae</taxon>
        <taxon>Haloterrigena</taxon>
    </lineage>
</organism>
<dbReference type="InterPro" id="IPR004107">
    <property type="entry name" value="Integrase_SAM-like_N"/>
</dbReference>
<keyword evidence="2 4" id="KW-0238">DNA-binding</keyword>
<dbReference type="InterPro" id="IPR011010">
    <property type="entry name" value="DNA_brk_join_enz"/>
</dbReference>
<dbReference type="Pfam" id="PF02899">
    <property type="entry name" value="Phage_int_SAM_1"/>
    <property type="match status" value="1"/>
</dbReference>
<dbReference type="EMBL" id="CP071462">
    <property type="protein sequence ID" value="QSW97660.1"/>
    <property type="molecule type" value="Genomic_DNA"/>
</dbReference>
<dbReference type="InterPro" id="IPR013762">
    <property type="entry name" value="Integrase-like_cat_sf"/>
</dbReference>
<accession>A0A8A2VAB5</accession>
<feature type="domain" description="Tyr recombinase" evidence="5">
    <location>
        <begin position="121"/>
        <end position="327"/>
    </location>
</feature>
<dbReference type="CDD" id="cd00397">
    <property type="entry name" value="DNA_BRE_C"/>
    <property type="match status" value="1"/>
</dbReference>
<keyword evidence="3" id="KW-0233">DNA recombination</keyword>
<dbReference type="InterPro" id="IPR002104">
    <property type="entry name" value="Integrase_catalytic"/>
</dbReference>
<keyword evidence="1" id="KW-0229">DNA integration</keyword>
<evidence type="ECO:0000313" key="8">
    <source>
        <dbReference type="Proteomes" id="UP000663203"/>
    </source>
</evidence>
<dbReference type="GO" id="GO:0003677">
    <property type="term" value="F:DNA binding"/>
    <property type="evidence" value="ECO:0007669"/>
    <property type="project" value="UniProtKB-UniRule"/>
</dbReference>
<dbReference type="PANTHER" id="PTHR30349:SF41">
    <property type="entry name" value="INTEGRASE_RECOMBINASE PROTEIN MJ0367-RELATED"/>
    <property type="match status" value="1"/>
</dbReference>
<reference evidence="7 8" key="1">
    <citation type="submission" date="2021-03" db="EMBL/GenBank/DDBJ databases">
        <title>Haloterrigena longa sp. nov. and Haloterrigena limicola sp. nov., extremely halophilic archaea isolated from a salt lake.</title>
        <authorList>
            <person name="Henglin C."/>
        </authorList>
    </citation>
    <scope>NUCLEOTIDE SEQUENCE [LARGE SCALE GENOMIC DNA]</scope>
    <source>
        <strain evidence="7 8">KZCA68</strain>
    </source>
</reference>
<dbReference type="Gene3D" id="1.10.443.10">
    <property type="entry name" value="Intergrase catalytic core"/>
    <property type="match status" value="1"/>
</dbReference>
<dbReference type="Pfam" id="PF00589">
    <property type="entry name" value="Phage_integrase"/>
    <property type="match status" value="1"/>
</dbReference>
<evidence type="ECO:0000313" key="7">
    <source>
        <dbReference type="EMBL" id="QSW97660.1"/>
    </source>
</evidence>